<sequence length="138" mass="15916">NEYFGISPRAEHYLGVLDVLGKCGYLVEAEEYMRSYGQLHGDIDLEDYAEELMKLSYYKDEAREMAAKKAAVYVPDTRCHTVSEVPRKSLAVIKLHVCNDCHNFIKIMSKIIGRELIVRDNKRFHRFRDGKCSCGDYG</sequence>
<comment type="caution">
    <text evidence="3">The sequence shown here is derived from an EMBL/GenBank/DDBJ whole genome shotgun (WGS) entry which is preliminary data.</text>
</comment>
<protein>
    <recommendedName>
        <fullName evidence="2">DYW domain-containing protein</fullName>
    </recommendedName>
</protein>
<name>A0ABQ7ZXJ4_BRANA</name>
<comment type="similarity">
    <text evidence="1">Belongs to the PPR family. PCMP-H subfamily.</text>
</comment>
<dbReference type="Pfam" id="PF14432">
    <property type="entry name" value="DYW_deaminase"/>
    <property type="match status" value="1"/>
</dbReference>
<gene>
    <name evidence="3" type="ORF">HID58_061070</name>
</gene>
<accession>A0ABQ7ZXJ4</accession>
<dbReference type="Proteomes" id="UP000824890">
    <property type="component" value="Unassembled WGS sequence"/>
</dbReference>
<evidence type="ECO:0000259" key="2">
    <source>
        <dbReference type="Pfam" id="PF14432"/>
    </source>
</evidence>
<dbReference type="InterPro" id="IPR032867">
    <property type="entry name" value="DYW_dom"/>
</dbReference>
<feature type="non-terminal residue" evidence="3">
    <location>
        <position position="1"/>
    </location>
</feature>
<keyword evidence="4" id="KW-1185">Reference proteome</keyword>
<organism evidence="3 4">
    <name type="scientific">Brassica napus</name>
    <name type="common">Rape</name>
    <dbReference type="NCBI Taxonomy" id="3708"/>
    <lineage>
        <taxon>Eukaryota</taxon>
        <taxon>Viridiplantae</taxon>
        <taxon>Streptophyta</taxon>
        <taxon>Embryophyta</taxon>
        <taxon>Tracheophyta</taxon>
        <taxon>Spermatophyta</taxon>
        <taxon>Magnoliopsida</taxon>
        <taxon>eudicotyledons</taxon>
        <taxon>Gunneridae</taxon>
        <taxon>Pentapetalae</taxon>
        <taxon>rosids</taxon>
        <taxon>malvids</taxon>
        <taxon>Brassicales</taxon>
        <taxon>Brassicaceae</taxon>
        <taxon>Brassiceae</taxon>
        <taxon>Brassica</taxon>
    </lineage>
</organism>
<proteinExistence type="inferred from homology"/>
<reference evidence="3 4" key="1">
    <citation type="submission" date="2021-05" db="EMBL/GenBank/DDBJ databases">
        <title>Genome Assembly of Synthetic Allotetraploid Brassica napus Reveals Homoeologous Exchanges between Subgenomes.</title>
        <authorList>
            <person name="Davis J.T."/>
        </authorList>
    </citation>
    <scope>NUCLEOTIDE SEQUENCE [LARGE SCALE GENOMIC DNA]</scope>
    <source>
        <strain evidence="4">cv. Da-Ae</strain>
        <tissue evidence="3">Seedling</tissue>
    </source>
</reference>
<feature type="domain" description="DYW" evidence="2">
    <location>
        <begin position="90"/>
        <end position="137"/>
    </location>
</feature>
<evidence type="ECO:0000313" key="4">
    <source>
        <dbReference type="Proteomes" id="UP000824890"/>
    </source>
</evidence>
<dbReference type="EMBL" id="JAGKQM010000014">
    <property type="protein sequence ID" value="KAH0884974.1"/>
    <property type="molecule type" value="Genomic_DNA"/>
</dbReference>
<evidence type="ECO:0000313" key="3">
    <source>
        <dbReference type="EMBL" id="KAH0884974.1"/>
    </source>
</evidence>
<evidence type="ECO:0000256" key="1">
    <source>
        <dbReference type="ARBA" id="ARBA00006643"/>
    </source>
</evidence>